<dbReference type="KEGG" id="fki:FK004_02290"/>
<evidence type="ECO:0000256" key="3">
    <source>
        <dbReference type="ARBA" id="ARBA00022578"/>
    </source>
</evidence>
<dbReference type="AlphaFoldDB" id="A0A2S1LK42"/>
<accession>A0A2S1LK42</accession>
<evidence type="ECO:0000256" key="6">
    <source>
        <dbReference type="RuleBase" id="RU365089"/>
    </source>
</evidence>
<dbReference type="RefSeq" id="WP_108735789.1">
    <property type="nucleotide sequence ID" value="NZ_CP020919.1"/>
</dbReference>
<dbReference type="GO" id="GO:0004803">
    <property type="term" value="F:transposase activity"/>
    <property type="evidence" value="ECO:0007669"/>
    <property type="project" value="UniProtKB-UniRule"/>
</dbReference>
<keyword evidence="5 6" id="KW-0233">DNA recombination</keyword>
<organism evidence="7 8">
    <name type="scientific">Flavobacterium kingsejongi</name>
    <dbReference type="NCBI Taxonomy" id="1678728"/>
    <lineage>
        <taxon>Bacteria</taxon>
        <taxon>Pseudomonadati</taxon>
        <taxon>Bacteroidota</taxon>
        <taxon>Flavobacteriia</taxon>
        <taxon>Flavobacteriales</taxon>
        <taxon>Flavobacteriaceae</taxon>
        <taxon>Flavobacterium</taxon>
    </lineage>
</organism>
<dbReference type="PANTHER" id="PTHR33217">
    <property type="entry name" value="TRANSPOSASE FOR INSERTION SEQUENCE ELEMENT IS1081"/>
    <property type="match status" value="1"/>
</dbReference>
<keyword evidence="6" id="KW-0814">Transposable element</keyword>
<protein>
    <recommendedName>
        <fullName evidence="6">Mutator family transposase</fullName>
    </recommendedName>
</protein>
<keyword evidence="8" id="KW-1185">Reference proteome</keyword>
<evidence type="ECO:0000256" key="4">
    <source>
        <dbReference type="ARBA" id="ARBA00023125"/>
    </source>
</evidence>
<dbReference type="EMBL" id="CP020919">
    <property type="protein sequence ID" value="AWG24133.1"/>
    <property type="molecule type" value="Genomic_DNA"/>
</dbReference>
<comment type="function">
    <text evidence="1 6">Required for the transposition of the insertion element.</text>
</comment>
<evidence type="ECO:0000313" key="8">
    <source>
        <dbReference type="Proteomes" id="UP000244677"/>
    </source>
</evidence>
<reference evidence="7 8" key="1">
    <citation type="submission" date="2017-04" db="EMBL/GenBank/DDBJ databases">
        <title>Complete genome sequence of Flavobacterium kingsejong AJ004.</title>
        <authorList>
            <person name="Lee P.C."/>
        </authorList>
    </citation>
    <scope>NUCLEOTIDE SEQUENCE [LARGE SCALE GENOMIC DNA]</scope>
    <source>
        <strain evidence="7 8">AJ004</strain>
    </source>
</reference>
<dbReference type="GO" id="GO:0003677">
    <property type="term" value="F:DNA binding"/>
    <property type="evidence" value="ECO:0007669"/>
    <property type="project" value="UniProtKB-UniRule"/>
</dbReference>
<gene>
    <name evidence="7" type="ORF">FK004_02290</name>
</gene>
<dbReference type="Pfam" id="PF00872">
    <property type="entry name" value="Transposase_mut"/>
    <property type="match status" value="1"/>
</dbReference>
<sequence>MIEDGKLPKDFAKQFKNKEDFHTFFQDLYKQGIEQLLQGELDAHLGYEKHNIDGYNTGNSRNGSFSKNIKSETLGNMVLAIPRDRNGEFEPQVIGKGQSMSEKIEDAILGMYSRGMTRSDIVEQVKEVYGISVSESTISTISDRILADVDLWTKRALERDWSKFCVNSS</sequence>
<proteinExistence type="inferred from homology"/>
<name>A0A2S1LK42_9FLAO</name>
<evidence type="ECO:0000256" key="5">
    <source>
        <dbReference type="ARBA" id="ARBA00023172"/>
    </source>
</evidence>
<keyword evidence="4 6" id="KW-0238">DNA-binding</keyword>
<dbReference type="Proteomes" id="UP000244677">
    <property type="component" value="Chromosome"/>
</dbReference>
<dbReference type="OrthoDB" id="1313916at2"/>
<keyword evidence="3 6" id="KW-0815">Transposition</keyword>
<evidence type="ECO:0000256" key="1">
    <source>
        <dbReference type="ARBA" id="ARBA00002190"/>
    </source>
</evidence>
<evidence type="ECO:0000313" key="7">
    <source>
        <dbReference type="EMBL" id="AWG24133.1"/>
    </source>
</evidence>
<dbReference type="InterPro" id="IPR001207">
    <property type="entry name" value="Transposase_mutator"/>
</dbReference>
<evidence type="ECO:0000256" key="2">
    <source>
        <dbReference type="ARBA" id="ARBA00010961"/>
    </source>
</evidence>
<dbReference type="PANTHER" id="PTHR33217:SF8">
    <property type="entry name" value="MUTATOR FAMILY TRANSPOSASE"/>
    <property type="match status" value="1"/>
</dbReference>
<dbReference type="GO" id="GO:0006313">
    <property type="term" value="P:DNA transposition"/>
    <property type="evidence" value="ECO:0007669"/>
    <property type="project" value="UniProtKB-UniRule"/>
</dbReference>
<comment type="similarity">
    <text evidence="2 6">Belongs to the transposase mutator family.</text>
</comment>